<reference evidence="1" key="1">
    <citation type="submission" date="2021-08" db="EMBL/GenBank/DDBJ databases">
        <title>WGS assembly of Ceratopteris richardii.</title>
        <authorList>
            <person name="Marchant D.B."/>
            <person name="Chen G."/>
            <person name="Jenkins J."/>
            <person name="Shu S."/>
            <person name="Leebens-Mack J."/>
            <person name="Grimwood J."/>
            <person name="Schmutz J."/>
            <person name="Soltis P."/>
            <person name="Soltis D."/>
            <person name="Chen Z.-H."/>
        </authorList>
    </citation>
    <scope>NUCLEOTIDE SEQUENCE</scope>
    <source>
        <strain evidence="1">Whitten #5841</strain>
        <tissue evidence="1">Leaf</tissue>
    </source>
</reference>
<comment type="caution">
    <text evidence="1">The sequence shown here is derived from an EMBL/GenBank/DDBJ whole genome shotgun (WGS) entry which is preliminary data.</text>
</comment>
<proteinExistence type="predicted"/>
<dbReference type="OrthoDB" id="10442805at2759"/>
<protein>
    <submittedName>
        <fullName evidence="1">Uncharacterized protein</fullName>
    </submittedName>
</protein>
<evidence type="ECO:0000313" key="1">
    <source>
        <dbReference type="EMBL" id="KAH7404703.1"/>
    </source>
</evidence>
<dbReference type="Proteomes" id="UP000825935">
    <property type="component" value="Chromosome 15"/>
</dbReference>
<accession>A0A8T2T8P0</accession>
<organism evidence="1 2">
    <name type="scientific">Ceratopteris richardii</name>
    <name type="common">Triangle waterfern</name>
    <dbReference type="NCBI Taxonomy" id="49495"/>
    <lineage>
        <taxon>Eukaryota</taxon>
        <taxon>Viridiplantae</taxon>
        <taxon>Streptophyta</taxon>
        <taxon>Embryophyta</taxon>
        <taxon>Tracheophyta</taxon>
        <taxon>Polypodiopsida</taxon>
        <taxon>Polypodiidae</taxon>
        <taxon>Polypodiales</taxon>
        <taxon>Pteridineae</taxon>
        <taxon>Pteridaceae</taxon>
        <taxon>Parkerioideae</taxon>
        <taxon>Ceratopteris</taxon>
    </lineage>
</organism>
<dbReference type="EMBL" id="CM035420">
    <property type="protein sequence ID" value="KAH7404703.1"/>
    <property type="molecule type" value="Genomic_DNA"/>
</dbReference>
<name>A0A8T2T8P0_CERRI</name>
<sequence>MELELPNLVFTSFIDKNSEGIGMELEGALNKNDNKSAIFNPLKSLNKNISNTFHDKLDILRENEEIQIWNRRRLKDSPLKTDFKNNPNEDYQIKAGISGFGRTKETETQSAYMSLTNTNRQLKASVRGKENVESCSIRIRSCFRSSKMSSNIRRKGSGSLIGHLNAKLFQQGRGSSNSSLCEVDVNIPDEIDDQQDVGNADFLEGLQYASPQKSEFYEDMKDDCSSISDGSQTSAAPLLVVQPHEDAITSDSLQNTESANFSCFTDIESLDVPVASQVQCASKYTSSSTKISRGTELLLHKSKNALGACPEAARSLQNASNLHCGEISHGLLTYSVLSQSQGNQDTQIGENVREGHTVVFFSPQKYLQENAAKCNTDNFSNLYSIYILYYHNIMCWIKRTFGKKAITRQVHRLKQIFSPSSRGFVYLDSQKSPKFPHNATYSKKKMANDDELRAVLLKINDVLTSMDRDSVVSDLARKCKIEHQTS</sequence>
<evidence type="ECO:0000313" key="2">
    <source>
        <dbReference type="Proteomes" id="UP000825935"/>
    </source>
</evidence>
<dbReference type="AlphaFoldDB" id="A0A8T2T8P0"/>
<keyword evidence="2" id="KW-1185">Reference proteome</keyword>
<gene>
    <name evidence="1" type="ORF">KP509_15G039300</name>
</gene>